<dbReference type="GeneID" id="19332680"/>
<sequence length="240" mass="26214">MHWCGRSSIACLVMCASRAGSVSKGSILVTTTGREGGEPANRTPPTAHGGACQPERELTVQYSTSRVAKRSTVSSGASSDSVPQLVSVPTERSVSVKRMPAWCWAQDGMAAFVLRGVSSSGAWWTLKVRTGFGSPQQAPDDDLTLIFTRPNAIRLRLHAVLLELSMKTTLRQCARDRRDVDTAQLKTWATMPPELPNSNADTQTSIGEAHRRYTGYGDEMITVCREFASRSARYNYQSDP</sequence>
<reference evidence="3 4" key="1">
    <citation type="journal article" date="2012" name="PLoS Pathog.">
        <title>Diverse lifestyles and strategies of plant pathogenesis encoded in the genomes of eighteen Dothideomycetes fungi.</title>
        <authorList>
            <person name="Ohm R.A."/>
            <person name="Feau N."/>
            <person name="Henrissat B."/>
            <person name="Schoch C.L."/>
            <person name="Horwitz B.A."/>
            <person name="Barry K.W."/>
            <person name="Condon B.J."/>
            <person name="Copeland A.C."/>
            <person name="Dhillon B."/>
            <person name="Glaser F."/>
            <person name="Hesse C.N."/>
            <person name="Kosti I."/>
            <person name="LaButti K."/>
            <person name="Lindquist E.A."/>
            <person name="Lucas S."/>
            <person name="Salamov A.A."/>
            <person name="Bradshaw R.E."/>
            <person name="Ciuffetti L."/>
            <person name="Hamelin R.C."/>
            <person name="Kema G.H.J."/>
            <person name="Lawrence C."/>
            <person name="Scott J.A."/>
            <person name="Spatafora J.W."/>
            <person name="Turgeon B.G."/>
            <person name="de Wit P.J.G.M."/>
            <person name="Zhong S."/>
            <person name="Goodwin S.B."/>
            <person name="Grigoriev I.V."/>
        </authorList>
    </citation>
    <scope>NUCLEOTIDE SEQUENCE [LARGE SCALE GENOMIC DNA]</scope>
    <source>
        <strain evidence="3 4">CIRAD86</strain>
    </source>
</reference>
<dbReference type="EMBL" id="KB446556">
    <property type="protein sequence ID" value="EME85812.1"/>
    <property type="molecule type" value="Genomic_DNA"/>
</dbReference>
<dbReference type="RefSeq" id="XP_007923299.1">
    <property type="nucleotide sequence ID" value="XM_007925108.1"/>
</dbReference>
<evidence type="ECO:0008006" key="5">
    <source>
        <dbReference type="Google" id="ProtNLM"/>
    </source>
</evidence>
<organism evidence="3 4">
    <name type="scientific">Pseudocercospora fijiensis (strain CIRAD86)</name>
    <name type="common">Black leaf streak disease fungus</name>
    <name type="synonym">Mycosphaerella fijiensis</name>
    <dbReference type="NCBI Taxonomy" id="383855"/>
    <lineage>
        <taxon>Eukaryota</taxon>
        <taxon>Fungi</taxon>
        <taxon>Dikarya</taxon>
        <taxon>Ascomycota</taxon>
        <taxon>Pezizomycotina</taxon>
        <taxon>Dothideomycetes</taxon>
        <taxon>Dothideomycetidae</taxon>
        <taxon>Mycosphaerellales</taxon>
        <taxon>Mycosphaerellaceae</taxon>
        <taxon>Pseudocercospora</taxon>
    </lineage>
</organism>
<dbReference type="VEuPathDB" id="FungiDB:MYCFIDRAFT_171681"/>
<gene>
    <name evidence="3" type="ORF">MYCFIDRAFT_171681</name>
</gene>
<evidence type="ECO:0000256" key="1">
    <source>
        <dbReference type="SAM" id="MobiDB-lite"/>
    </source>
</evidence>
<proteinExistence type="predicted"/>
<keyword evidence="2" id="KW-0732">Signal</keyword>
<evidence type="ECO:0000256" key="2">
    <source>
        <dbReference type="SAM" id="SignalP"/>
    </source>
</evidence>
<name>M3B907_PSEFD</name>
<feature type="chain" id="PRO_5004031406" description="Secreted protein" evidence="2">
    <location>
        <begin position="20"/>
        <end position="240"/>
    </location>
</feature>
<dbReference type="KEGG" id="pfj:MYCFIDRAFT_171681"/>
<protein>
    <recommendedName>
        <fullName evidence="5">Secreted protein</fullName>
    </recommendedName>
</protein>
<feature type="region of interest" description="Disordered" evidence="1">
    <location>
        <begin position="31"/>
        <end position="52"/>
    </location>
</feature>
<keyword evidence="4" id="KW-1185">Reference proteome</keyword>
<accession>M3B907</accession>
<dbReference type="AlphaFoldDB" id="M3B907"/>
<dbReference type="Proteomes" id="UP000016932">
    <property type="component" value="Unassembled WGS sequence"/>
</dbReference>
<feature type="signal peptide" evidence="2">
    <location>
        <begin position="1"/>
        <end position="19"/>
    </location>
</feature>
<evidence type="ECO:0000313" key="3">
    <source>
        <dbReference type="EMBL" id="EME85812.1"/>
    </source>
</evidence>
<evidence type="ECO:0000313" key="4">
    <source>
        <dbReference type="Proteomes" id="UP000016932"/>
    </source>
</evidence>
<dbReference type="HOGENOM" id="CLU_1156835_0_0_1"/>